<dbReference type="PROSITE" id="PS50023">
    <property type="entry name" value="LIM_DOMAIN_2"/>
    <property type="match status" value="2"/>
</dbReference>
<dbReference type="FunFam" id="2.10.110.10:FF:000001">
    <property type="entry name" value="Cysteine and glycine-rich protein 1"/>
    <property type="match status" value="2"/>
</dbReference>
<keyword evidence="16" id="KW-1185">Reference proteome</keyword>
<keyword evidence="5 9" id="KW-0862">Zinc</keyword>
<protein>
    <recommendedName>
        <fullName evidence="17">LIM-domain-containing protein</fullName>
    </recommendedName>
</protein>
<feature type="domain" description="LIM zinc-binding" evidence="13">
    <location>
        <begin position="602"/>
        <end position="662"/>
    </location>
</feature>
<dbReference type="Gene3D" id="2.10.110.10">
    <property type="entry name" value="Cysteine Rich Protein"/>
    <property type="match status" value="2"/>
</dbReference>
<feature type="transmembrane region" description="Helical" evidence="12">
    <location>
        <begin position="116"/>
        <end position="138"/>
    </location>
</feature>
<dbReference type="InterPro" id="IPR001781">
    <property type="entry name" value="Znf_LIM"/>
</dbReference>
<dbReference type="SUPFAM" id="SSF57850">
    <property type="entry name" value="RING/U-box"/>
    <property type="match status" value="1"/>
</dbReference>
<evidence type="ECO:0008006" key="17">
    <source>
        <dbReference type="Google" id="ProtNLM"/>
    </source>
</evidence>
<keyword evidence="2 12" id="KW-0812">Transmembrane</keyword>
<evidence type="ECO:0000256" key="12">
    <source>
        <dbReference type="SAM" id="Phobius"/>
    </source>
</evidence>
<evidence type="ECO:0000256" key="9">
    <source>
        <dbReference type="PROSITE-ProRule" id="PRU00125"/>
    </source>
</evidence>
<keyword evidence="7 9" id="KW-0440">LIM domain</keyword>
<proteinExistence type="predicted"/>
<evidence type="ECO:0000259" key="14">
    <source>
        <dbReference type="PROSITE" id="PS50089"/>
    </source>
</evidence>
<dbReference type="PROSITE" id="PS00478">
    <property type="entry name" value="LIM_DOMAIN_1"/>
    <property type="match status" value="2"/>
</dbReference>
<dbReference type="SMART" id="SM00184">
    <property type="entry name" value="RING"/>
    <property type="match status" value="2"/>
</dbReference>
<evidence type="ECO:0000259" key="13">
    <source>
        <dbReference type="PROSITE" id="PS50023"/>
    </source>
</evidence>
<feature type="domain" description="LIM zinc-binding" evidence="13">
    <location>
        <begin position="426"/>
        <end position="486"/>
    </location>
</feature>
<keyword evidence="4" id="KW-0677">Repeat</keyword>
<dbReference type="InterPro" id="IPR001841">
    <property type="entry name" value="Znf_RING"/>
</dbReference>
<evidence type="ECO:0000256" key="7">
    <source>
        <dbReference type="ARBA" id="ARBA00023038"/>
    </source>
</evidence>
<dbReference type="Proteomes" id="UP001140074">
    <property type="component" value="Unassembled WGS sequence"/>
</dbReference>
<dbReference type="GO" id="GO:0005789">
    <property type="term" value="C:endoplasmic reticulum membrane"/>
    <property type="evidence" value="ECO:0007669"/>
    <property type="project" value="TreeGrafter"/>
</dbReference>
<evidence type="ECO:0000256" key="5">
    <source>
        <dbReference type="ARBA" id="ARBA00022833"/>
    </source>
</evidence>
<sequence>MESATQSASAKTAIGATLDPSTMNSEQQYAFAASLHPGRSLSPDEVRFIINRETFKSQHHGHEGKHLMMFLILICVLAMLPNTVTYWRRRHPNSYRFVSILSICLIPPYFAVSNGYYRFMGVWSAYTAANSYILYLATRSPLYPRTPRRVYQWFAFINKASYAVFVLGTVLFALCFFNVAPGLTDSERYVEASMLTVFYGLYFGLMSRDLVTLCTDKMAATLGYARSDLPTKYLPQNVCCICGGELLGDKAHRASGDDLVEPTHSLGCGHEFHACCIRGWCVVGKKDVCPYCREKVDLETFKQNPWDKQELFYVTALERALDTATMAEHAGEVYCRNCHNRMFGPGASRVAAIEASSAVNARPEARYMAVPEADAPPLAQRAAGFPPQTPPRASEAVGYKRVSADITPSSVFSSGRRKFNLPVNKDMCPRCDKTIYHAEKVVGPGGPWHRACFKCKQCNSALSSTTLTEHDGEAFCRNCYTKLFSPRGYNIGGSTESILQRNPTFVRSRVSMSPPVSPTRRRETVDQGSLAAAYLRSSSPVVFDSAVAAAASAAVSGQPSRARPTTPLSGGQSAMQRPMSARGGLAYGRAFKPKVFGAPPPDICPRCNTTIYAAEMGTAAGRKYHKRCIRCKTCDTSIGSLQITEREGEIYCKQCYARDFGPKGYRPSLGTSINDY</sequence>
<reference evidence="15" key="1">
    <citation type="submission" date="2022-07" db="EMBL/GenBank/DDBJ databases">
        <title>Phylogenomic reconstructions and comparative analyses of Kickxellomycotina fungi.</title>
        <authorList>
            <person name="Reynolds N.K."/>
            <person name="Stajich J.E."/>
            <person name="Barry K."/>
            <person name="Grigoriev I.V."/>
            <person name="Crous P."/>
            <person name="Smith M.E."/>
        </authorList>
    </citation>
    <scope>NUCLEOTIDE SEQUENCE</scope>
    <source>
        <strain evidence="15">RSA 476</strain>
    </source>
</reference>
<organism evidence="15 16">
    <name type="scientific">Coemansia aciculifera</name>
    <dbReference type="NCBI Taxonomy" id="417176"/>
    <lineage>
        <taxon>Eukaryota</taxon>
        <taxon>Fungi</taxon>
        <taxon>Fungi incertae sedis</taxon>
        <taxon>Zoopagomycota</taxon>
        <taxon>Kickxellomycotina</taxon>
        <taxon>Kickxellomycetes</taxon>
        <taxon>Kickxellales</taxon>
        <taxon>Kickxellaceae</taxon>
        <taxon>Coemansia</taxon>
    </lineage>
</organism>
<dbReference type="GO" id="GO:0008270">
    <property type="term" value="F:zinc ion binding"/>
    <property type="evidence" value="ECO:0007669"/>
    <property type="project" value="UniProtKB-KW"/>
</dbReference>
<dbReference type="InterPro" id="IPR040176">
    <property type="entry name" value="RNF121/RNF175"/>
</dbReference>
<keyword evidence="3 9" id="KW-0479">Metal-binding</keyword>
<accession>A0A9W8IKZ5</accession>
<feature type="region of interest" description="Disordered" evidence="11">
    <location>
        <begin position="554"/>
        <end position="579"/>
    </location>
</feature>
<dbReference type="EMBL" id="JANBUY010000226">
    <property type="protein sequence ID" value="KAJ2861389.1"/>
    <property type="molecule type" value="Genomic_DNA"/>
</dbReference>
<comment type="subcellular location">
    <subcellularLocation>
        <location evidence="1">Membrane</location>
        <topology evidence="1">Multi-pass membrane protein</topology>
    </subcellularLocation>
</comment>
<evidence type="ECO:0000256" key="11">
    <source>
        <dbReference type="SAM" id="MobiDB-lite"/>
    </source>
</evidence>
<dbReference type="GO" id="GO:0000139">
    <property type="term" value="C:Golgi membrane"/>
    <property type="evidence" value="ECO:0007669"/>
    <property type="project" value="TreeGrafter"/>
</dbReference>
<evidence type="ECO:0000256" key="10">
    <source>
        <dbReference type="PROSITE-ProRule" id="PRU00175"/>
    </source>
</evidence>
<keyword evidence="6 12" id="KW-1133">Transmembrane helix</keyword>
<evidence type="ECO:0000256" key="3">
    <source>
        <dbReference type="ARBA" id="ARBA00022723"/>
    </source>
</evidence>
<gene>
    <name evidence="15" type="ORF">GGH94_004927</name>
</gene>
<feature type="transmembrane region" description="Helical" evidence="12">
    <location>
        <begin position="159"/>
        <end position="180"/>
    </location>
</feature>
<evidence type="ECO:0000313" key="15">
    <source>
        <dbReference type="EMBL" id="KAJ2861389.1"/>
    </source>
</evidence>
<evidence type="ECO:0000256" key="8">
    <source>
        <dbReference type="ARBA" id="ARBA00023136"/>
    </source>
</evidence>
<dbReference type="CDD" id="cd16475">
    <property type="entry name" value="RING-H2_RNF121-like"/>
    <property type="match status" value="1"/>
</dbReference>
<dbReference type="CDD" id="cd09326">
    <property type="entry name" value="LIM_CRP_like"/>
    <property type="match status" value="1"/>
</dbReference>
<feature type="transmembrane region" description="Helical" evidence="12">
    <location>
        <begin position="94"/>
        <end position="110"/>
    </location>
</feature>
<dbReference type="GO" id="GO:0061630">
    <property type="term" value="F:ubiquitin protein ligase activity"/>
    <property type="evidence" value="ECO:0007669"/>
    <property type="project" value="TreeGrafter"/>
</dbReference>
<feature type="compositionally biased region" description="Polar residues" evidence="11">
    <location>
        <begin position="566"/>
        <end position="575"/>
    </location>
</feature>
<dbReference type="InterPro" id="IPR013083">
    <property type="entry name" value="Znf_RING/FYVE/PHD"/>
</dbReference>
<dbReference type="PANTHER" id="PTHR13407:SF0">
    <property type="entry name" value="FI05221P"/>
    <property type="match status" value="1"/>
</dbReference>
<feature type="transmembrane region" description="Helical" evidence="12">
    <location>
        <begin position="67"/>
        <end position="87"/>
    </location>
</feature>
<keyword evidence="8 12" id="KW-0472">Membrane</keyword>
<evidence type="ECO:0000256" key="2">
    <source>
        <dbReference type="ARBA" id="ARBA00022692"/>
    </source>
</evidence>
<dbReference type="PANTHER" id="PTHR13407">
    <property type="entry name" value="RNF121 PROTEIN"/>
    <property type="match status" value="1"/>
</dbReference>
<feature type="domain" description="RING-type" evidence="14">
    <location>
        <begin position="239"/>
        <end position="293"/>
    </location>
</feature>
<dbReference type="AlphaFoldDB" id="A0A9W8IKZ5"/>
<keyword evidence="10" id="KW-0863">Zinc-finger</keyword>
<dbReference type="SUPFAM" id="SSF57716">
    <property type="entry name" value="Glucocorticoid receptor-like (DNA-binding domain)"/>
    <property type="match status" value="5"/>
</dbReference>
<dbReference type="GO" id="GO:0036503">
    <property type="term" value="P:ERAD pathway"/>
    <property type="evidence" value="ECO:0007669"/>
    <property type="project" value="TreeGrafter"/>
</dbReference>
<evidence type="ECO:0000256" key="4">
    <source>
        <dbReference type="ARBA" id="ARBA00022737"/>
    </source>
</evidence>
<dbReference type="PROSITE" id="PS50089">
    <property type="entry name" value="ZF_RING_2"/>
    <property type="match status" value="1"/>
</dbReference>
<name>A0A9W8IKZ5_9FUNG</name>
<evidence type="ECO:0000256" key="1">
    <source>
        <dbReference type="ARBA" id="ARBA00004141"/>
    </source>
</evidence>
<evidence type="ECO:0000256" key="6">
    <source>
        <dbReference type="ARBA" id="ARBA00022989"/>
    </source>
</evidence>
<dbReference type="Pfam" id="PF00412">
    <property type="entry name" value="LIM"/>
    <property type="match status" value="2"/>
</dbReference>
<comment type="caution">
    <text evidence="15">The sequence shown here is derived from an EMBL/GenBank/DDBJ whole genome shotgun (WGS) entry which is preliminary data.</text>
</comment>
<dbReference type="Gene3D" id="3.30.40.10">
    <property type="entry name" value="Zinc/RING finger domain, C3HC4 (zinc finger)"/>
    <property type="match status" value="1"/>
</dbReference>
<evidence type="ECO:0000313" key="16">
    <source>
        <dbReference type="Proteomes" id="UP001140074"/>
    </source>
</evidence>
<dbReference type="SMART" id="SM00132">
    <property type="entry name" value="LIM"/>
    <property type="match status" value="2"/>
</dbReference>